<dbReference type="InterPro" id="IPR053150">
    <property type="entry name" value="Teicoplanin_resist-assoc"/>
</dbReference>
<dbReference type="InterPro" id="IPR006976">
    <property type="entry name" value="VanZ-like"/>
</dbReference>
<keyword evidence="4" id="KW-1185">Reference proteome</keyword>
<dbReference type="Proteomes" id="UP000063699">
    <property type="component" value="Chromosome"/>
</dbReference>
<name>A0A0N9IB06_9PSEU</name>
<protein>
    <recommendedName>
        <fullName evidence="2">VanZ-like domain-containing protein</fullName>
    </recommendedName>
</protein>
<feature type="transmembrane region" description="Helical" evidence="1">
    <location>
        <begin position="159"/>
        <end position="177"/>
    </location>
</feature>
<feature type="transmembrane region" description="Helical" evidence="1">
    <location>
        <begin position="119"/>
        <end position="139"/>
    </location>
</feature>
<dbReference type="KEGG" id="kphy:AOZ06_48960"/>
<dbReference type="PANTHER" id="PTHR36834:SF1">
    <property type="entry name" value="INTEGRAL MEMBRANE PROTEIN"/>
    <property type="match status" value="1"/>
</dbReference>
<feature type="transmembrane region" description="Helical" evidence="1">
    <location>
        <begin position="40"/>
        <end position="60"/>
    </location>
</feature>
<dbReference type="STRING" id="860235.AOZ06_48960"/>
<evidence type="ECO:0000256" key="1">
    <source>
        <dbReference type="SAM" id="Phobius"/>
    </source>
</evidence>
<feature type="transmembrane region" description="Helical" evidence="1">
    <location>
        <begin position="12"/>
        <end position="33"/>
    </location>
</feature>
<reference evidence="3 4" key="1">
    <citation type="submission" date="2015-07" db="EMBL/GenBank/DDBJ databases">
        <title>Genome sequencing of Kibdelosporangium phytohabitans.</title>
        <authorList>
            <person name="Qin S."/>
            <person name="Xing K."/>
        </authorList>
    </citation>
    <scope>NUCLEOTIDE SEQUENCE [LARGE SCALE GENOMIC DNA]</scope>
    <source>
        <strain evidence="3 4">KLBMP1111</strain>
    </source>
</reference>
<sequence>MHNVVTMTTSQLTAIHFGLIGFAVIWPVVLLALRGRVRPVVSGAVTLYAVPALAVVFLPLPGPHTPRLRQTIQLVPFQWVLDTVGGDIMAVKQVLLNILLFVPLGFFARTLWRRTARQAVTIGFAASLMIEITQLSGNFGTAPFVYRIFDVDDLVTNTVGALAGFLLANAVLQLRAPERMSALSRRRMVLAPHGRAWSPKPVPARAERG</sequence>
<feature type="domain" description="VanZ-like" evidence="2">
    <location>
        <begin position="47"/>
        <end position="169"/>
    </location>
</feature>
<proteinExistence type="predicted"/>
<feature type="transmembrane region" description="Helical" evidence="1">
    <location>
        <begin position="94"/>
        <end position="112"/>
    </location>
</feature>
<evidence type="ECO:0000313" key="4">
    <source>
        <dbReference type="Proteomes" id="UP000063699"/>
    </source>
</evidence>
<dbReference type="AlphaFoldDB" id="A0A0N9IB06"/>
<evidence type="ECO:0000259" key="2">
    <source>
        <dbReference type="Pfam" id="PF04892"/>
    </source>
</evidence>
<accession>A0A0N9IB06</accession>
<dbReference type="Pfam" id="PF04892">
    <property type="entry name" value="VanZ"/>
    <property type="match status" value="1"/>
</dbReference>
<organism evidence="3 4">
    <name type="scientific">Kibdelosporangium phytohabitans</name>
    <dbReference type="NCBI Taxonomy" id="860235"/>
    <lineage>
        <taxon>Bacteria</taxon>
        <taxon>Bacillati</taxon>
        <taxon>Actinomycetota</taxon>
        <taxon>Actinomycetes</taxon>
        <taxon>Pseudonocardiales</taxon>
        <taxon>Pseudonocardiaceae</taxon>
        <taxon>Kibdelosporangium</taxon>
    </lineage>
</organism>
<dbReference type="PANTHER" id="PTHR36834">
    <property type="entry name" value="MEMBRANE PROTEIN-RELATED"/>
    <property type="match status" value="1"/>
</dbReference>
<keyword evidence="1" id="KW-0472">Membrane</keyword>
<keyword evidence="1" id="KW-0812">Transmembrane</keyword>
<evidence type="ECO:0000313" key="3">
    <source>
        <dbReference type="EMBL" id="ALG15633.1"/>
    </source>
</evidence>
<dbReference type="EMBL" id="CP012752">
    <property type="protein sequence ID" value="ALG15633.1"/>
    <property type="molecule type" value="Genomic_DNA"/>
</dbReference>
<keyword evidence="1" id="KW-1133">Transmembrane helix</keyword>
<gene>
    <name evidence="3" type="ORF">AOZ06_48960</name>
</gene>